<dbReference type="GO" id="GO:0005737">
    <property type="term" value="C:cytoplasm"/>
    <property type="evidence" value="ECO:0007669"/>
    <property type="project" value="UniProtKB-SubCell"/>
</dbReference>
<dbReference type="Pfam" id="PF03309">
    <property type="entry name" value="Pan_kinase"/>
    <property type="match status" value="1"/>
</dbReference>
<evidence type="ECO:0000256" key="10">
    <source>
        <dbReference type="ARBA" id="ARBA00022777"/>
    </source>
</evidence>
<evidence type="ECO:0000256" key="2">
    <source>
        <dbReference type="ARBA" id="ARBA00001958"/>
    </source>
</evidence>
<dbReference type="GO" id="GO:0004594">
    <property type="term" value="F:pantothenate kinase activity"/>
    <property type="evidence" value="ECO:0007669"/>
    <property type="project" value="UniProtKB-UniRule"/>
</dbReference>
<dbReference type="GO" id="GO:0005524">
    <property type="term" value="F:ATP binding"/>
    <property type="evidence" value="ECO:0007669"/>
    <property type="project" value="UniProtKB-UniRule"/>
</dbReference>
<keyword evidence="12 16" id="KW-0630">Potassium</keyword>
<keyword evidence="10 16" id="KW-0418">Kinase</keyword>
<reference evidence="18" key="1">
    <citation type="submission" date="2020-07" db="EMBL/GenBank/DDBJ databases">
        <title>Complete genome sequencing of Coprobacter sp. strain 2CBH44.</title>
        <authorList>
            <person name="Sakamoto M."/>
            <person name="Murakami T."/>
            <person name="Mori H."/>
        </authorList>
    </citation>
    <scope>NUCLEOTIDE SEQUENCE [LARGE SCALE GENOMIC DNA]</scope>
    <source>
        <strain evidence="18">2CBH44</strain>
    </source>
</reference>
<comment type="catalytic activity">
    <reaction evidence="1 16">
        <text>(R)-pantothenate + ATP = (R)-4'-phosphopantothenate + ADP + H(+)</text>
        <dbReference type="Rhea" id="RHEA:16373"/>
        <dbReference type="ChEBI" id="CHEBI:10986"/>
        <dbReference type="ChEBI" id="CHEBI:15378"/>
        <dbReference type="ChEBI" id="CHEBI:29032"/>
        <dbReference type="ChEBI" id="CHEBI:30616"/>
        <dbReference type="ChEBI" id="CHEBI:456216"/>
        <dbReference type="EC" id="2.7.1.33"/>
    </reaction>
</comment>
<evidence type="ECO:0000313" key="18">
    <source>
        <dbReference type="Proteomes" id="UP000594042"/>
    </source>
</evidence>
<feature type="binding site" evidence="16">
    <location>
        <begin position="93"/>
        <end position="96"/>
    </location>
    <ligand>
        <name>substrate</name>
    </ligand>
</feature>
<name>A0A7G1HVA2_9BACT</name>
<evidence type="ECO:0000256" key="8">
    <source>
        <dbReference type="ARBA" id="ARBA00022679"/>
    </source>
</evidence>
<feature type="binding site" evidence="16">
    <location>
        <begin position="6"/>
        <end position="13"/>
    </location>
    <ligand>
        <name>ATP</name>
        <dbReference type="ChEBI" id="CHEBI:30616"/>
    </ligand>
</feature>
<evidence type="ECO:0000256" key="4">
    <source>
        <dbReference type="ARBA" id="ARBA00005225"/>
    </source>
</evidence>
<proteinExistence type="inferred from homology"/>
<keyword evidence="8 16" id="KW-0808">Transferase</keyword>
<evidence type="ECO:0000256" key="15">
    <source>
        <dbReference type="ARBA" id="ARBA00040883"/>
    </source>
</evidence>
<comment type="cofactor">
    <cofactor evidence="16">
        <name>NH4(+)</name>
        <dbReference type="ChEBI" id="CHEBI:28938"/>
    </cofactor>
    <cofactor evidence="16">
        <name>K(+)</name>
        <dbReference type="ChEBI" id="CHEBI:29103"/>
    </cofactor>
    <text evidence="16">A monovalent cation. Ammonium or potassium.</text>
</comment>
<evidence type="ECO:0000256" key="1">
    <source>
        <dbReference type="ARBA" id="ARBA00001206"/>
    </source>
</evidence>
<evidence type="ECO:0000256" key="13">
    <source>
        <dbReference type="ARBA" id="ARBA00022993"/>
    </source>
</evidence>
<dbReference type="Gene3D" id="3.30.420.40">
    <property type="match status" value="1"/>
</dbReference>
<keyword evidence="7 16" id="KW-0963">Cytoplasm</keyword>
<keyword evidence="13 16" id="KW-0173">Coenzyme A biosynthesis</keyword>
<evidence type="ECO:0000256" key="12">
    <source>
        <dbReference type="ARBA" id="ARBA00022958"/>
    </source>
</evidence>
<comment type="subunit">
    <text evidence="5 16">Homodimer.</text>
</comment>
<dbReference type="CDD" id="cd24015">
    <property type="entry name" value="ASKHA_NBD_PanK-III"/>
    <property type="match status" value="1"/>
</dbReference>
<evidence type="ECO:0000256" key="5">
    <source>
        <dbReference type="ARBA" id="ARBA00011738"/>
    </source>
</evidence>
<evidence type="ECO:0000313" key="17">
    <source>
        <dbReference type="EMBL" id="BCI62963.1"/>
    </source>
</evidence>
<dbReference type="EMBL" id="AP023322">
    <property type="protein sequence ID" value="BCI62963.1"/>
    <property type="molecule type" value="Genomic_DNA"/>
</dbReference>
<dbReference type="GO" id="GO:0046872">
    <property type="term" value="F:metal ion binding"/>
    <property type="evidence" value="ECO:0007669"/>
    <property type="project" value="UniProtKB-KW"/>
</dbReference>
<feature type="binding site" evidence="16">
    <location>
        <position position="116"/>
    </location>
    <ligand>
        <name>K(+)</name>
        <dbReference type="ChEBI" id="CHEBI:29103"/>
    </ligand>
</feature>
<comment type="function">
    <text evidence="16">Catalyzes the phosphorylation of pantothenate (Pan), the first step in CoA biosynthesis.</text>
</comment>
<sequence length="242" mass="27007">MNLIIDQGNTTIKLAVFNAFALETLITYDTWNEPVIEDFLSGYDIEACIYSSVARKCDEHVDFFRNRIPMFHLFSSDSRLPIRIGYRTPNTLGLDRIAGVVGAYYEKPGVPILVIDAGTAITYDLLLADGLFVGGNIASGIQMRFKALHTFTGRLPLVSFEGDIPFLGDDTFAAIRAGVIRGACYEVEGYIRDLTHKYPGLLIFLTGGDAFLFAERLKTPIFVDKNIVIKGLNRILYYNVEK</sequence>
<keyword evidence="16" id="KW-0479">Metal-binding</keyword>
<gene>
    <name evidence="16 17" type="primary">coaX</name>
    <name evidence="17" type="ORF">Cop2CBH44_13160</name>
</gene>
<dbReference type="Proteomes" id="UP000594042">
    <property type="component" value="Chromosome"/>
</dbReference>
<evidence type="ECO:0000256" key="11">
    <source>
        <dbReference type="ARBA" id="ARBA00022840"/>
    </source>
</evidence>
<feature type="binding site" evidence="16">
    <location>
        <position position="171"/>
    </location>
    <ligand>
        <name>substrate</name>
    </ligand>
</feature>
<comment type="pathway">
    <text evidence="4 16">Cofactor biosynthesis; coenzyme A biosynthesis; CoA from (R)-pantothenate: step 1/5.</text>
</comment>
<evidence type="ECO:0000256" key="3">
    <source>
        <dbReference type="ARBA" id="ARBA00004496"/>
    </source>
</evidence>
<keyword evidence="18" id="KW-1185">Reference proteome</keyword>
<evidence type="ECO:0000256" key="16">
    <source>
        <dbReference type="HAMAP-Rule" id="MF_01274"/>
    </source>
</evidence>
<dbReference type="AlphaFoldDB" id="A0A7G1HVA2"/>
<dbReference type="HAMAP" id="MF_01274">
    <property type="entry name" value="Pantothen_kinase_3"/>
    <property type="match status" value="1"/>
</dbReference>
<feature type="binding site" evidence="16">
    <location>
        <position position="86"/>
    </location>
    <ligand>
        <name>substrate</name>
    </ligand>
</feature>
<protein>
    <recommendedName>
        <fullName evidence="15 16">Type III pantothenate kinase</fullName>
        <ecNumber evidence="6 16">2.7.1.33</ecNumber>
    </recommendedName>
    <alternativeName>
        <fullName evidence="16">PanK-III</fullName>
    </alternativeName>
    <alternativeName>
        <fullName evidence="16">Pantothenic acid kinase</fullName>
    </alternativeName>
</protein>
<organism evidence="17 18">
    <name type="scientific">Coprobacter secundus subsp. similis</name>
    <dbReference type="NCBI Taxonomy" id="2751153"/>
    <lineage>
        <taxon>Bacteria</taxon>
        <taxon>Pseudomonadati</taxon>
        <taxon>Bacteroidota</taxon>
        <taxon>Bacteroidia</taxon>
        <taxon>Bacteroidales</taxon>
        <taxon>Barnesiellaceae</taxon>
        <taxon>Coprobacter</taxon>
    </lineage>
</organism>
<comment type="cofactor">
    <cofactor evidence="2">
        <name>K(+)</name>
        <dbReference type="ChEBI" id="CHEBI:29103"/>
    </cofactor>
</comment>
<evidence type="ECO:0000256" key="9">
    <source>
        <dbReference type="ARBA" id="ARBA00022741"/>
    </source>
</evidence>
<dbReference type="GO" id="GO:0015937">
    <property type="term" value="P:coenzyme A biosynthetic process"/>
    <property type="evidence" value="ECO:0007669"/>
    <property type="project" value="UniProtKB-UniRule"/>
</dbReference>
<keyword evidence="11 16" id="KW-0067">ATP-binding</keyword>
<evidence type="ECO:0000256" key="14">
    <source>
        <dbReference type="ARBA" id="ARBA00038036"/>
    </source>
</evidence>
<evidence type="ECO:0000256" key="7">
    <source>
        <dbReference type="ARBA" id="ARBA00022490"/>
    </source>
</evidence>
<dbReference type="KEGG" id="copr:Cop2CBH44_13160"/>
<feature type="active site" description="Proton acceptor" evidence="16">
    <location>
        <position position="95"/>
    </location>
</feature>
<accession>A0A7G1HVA2</accession>
<dbReference type="EC" id="2.7.1.33" evidence="6 16"/>
<dbReference type="SUPFAM" id="SSF53067">
    <property type="entry name" value="Actin-like ATPase domain"/>
    <property type="match status" value="2"/>
</dbReference>
<dbReference type="PANTHER" id="PTHR34265">
    <property type="entry name" value="TYPE III PANTOTHENATE KINASE"/>
    <property type="match status" value="1"/>
</dbReference>
<dbReference type="RefSeq" id="WP_044228158.1">
    <property type="nucleotide sequence ID" value="NZ_AP023322.1"/>
</dbReference>
<dbReference type="PANTHER" id="PTHR34265:SF1">
    <property type="entry name" value="TYPE III PANTOTHENATE KINASE"/>
    <property type="match status" value="1"/>
</dbReference>
<feature type="binding site" evidence="16">
    <location>
        <position position="119"/>
    </location>
    <ligand>
        <name>ATP</name>
        <dbReference type="ChEBI" id="CHEBI:30616"/>
    </ligand>
</feature>
<evidence type="ECO:0000256" key="6">
    <source>
        <dbReference type="ARBA" id="ARBA00012102"/>
    </source>
</evidence>
<comment type="similarity">
    <text evidence="14 16">Belongs to the type III pantothenate kinase family.</text>
</comment>
<keyword evidence="9 16" id="KW-0547">Nucleotide-binding</keyword>
<comment type="subcellular location">
    <subcellularLocation>
        <location evidence="3 16">Cytoplasm</location>
    </subcellularLocation>
</comment>
<dbReference type="InterPro" id="IPR043129">
    <property type="entry name" value="ATPase_NBD"/>
</dbReference>
<dbReference type="UniPathway" id="UPA00241">
    <property type="reaction ID" value="UER00352"/>
</dbReference>
<dbReference type="NCBIfam" id="TIGR00671">
    <property type="entry name" value="baf"/>
    <property type="match status" value="1"/>
</dbReference>
<dbReference type="InterPro" id="IPR004619">
    <property type="entry name" value="Type_III_PanK"/>
</dbReference>